<evidence type="ECO:0000313" key="2">
    <source>
        <dbReference type="Proteomes" id="UP000275078"/>
    </source>
</evidence>
<reference evidence="1 2" key="1">
    <citation type="journal article" date="2018" name="Nat. Ecol. Evol.">
        <title>Pezizomycetes genomes reveal the molecular basis of ectomycorrhizal truffle lifestyle.</title>
        <authorList>
            <person name="Murat C."/>
            <person name="Payen T."/>
            <person name="Noel B."/>
            <person name="Kuo A."/>
            <person name="Morin E."/>
            <person name="Chen J."/>
            <person name="Kohler A."/>
            <person name="Krizsan K."/>
            <person name="Balestrini R."/>
            <person name="Da Silva C."/>
            <person name="Montanini B."/>
            <person name="Hainaut M."/>
            <person name="Levati E."/>
            <person name="Barry K.W."/>
            <person name="Belfiori B."/>
            <person name="Cichocki N."/>
            <person name="Clum A."/>
            <person name="Dockter R.B."/>
            <person name="Fauchery L."/>
            <person name="Guy J."/>
            <person name="Iotti M."/>
            <person name="Le Tacon F."/>
            <person name="Lindquist E.A."/>
            <person name="Lipzen A."/>
            <person name="Malagnac F."/>
            <person name="Mello A."/>
            <person name="Molinier V."/>
            <person name="Miyauchi S."/>
            <person name="Poulain J."/>
            <person name="Riccioni C."/>
            <person name="Rubini A."/>
            <person name="Sitrit Y."/>
            <person name="Splivallo R."/>
            <person name="Traeger S."/>
            <person name="Wang M."/>
            <person name="Zifcakova L."/>
            <person name="Wipf D."/>
            <person name="Zambonelli A."/>
            <person name="Paolocci F."/>
            <person name="Nowrousian M."/>
            <person name="Ottonello S."/>
            <person name="Baldrian P."/>
            <person name="Spatafora J.W."/>
            <person name="Henrissat B."/>
            <person name="Nagy L.G."/>
            <person name="Aury J.M."/>
            <person name="Wincker P."/>
            <person name="Grigoriev I.V."/>
            <person name="Bonfante P."/>
            <person name="Martin F.M."/>
        </authorList>
    </citation>
    <scope>NUCLEOTIDE SEQUENCE [LARGE SCALE GENOMIC DNA]</scope>
    <source>
        <strain evidence="1 2">RN42</strain>
    </source>
</reference>
<dbReference type="Proteomes" id="UP000275078">
    <property type="component" value="Unassembled WGS sequence"/>
</dbReference>
<protein>
    <submittedName>
        <fullName evidence="1">Uncharacterized protein</fullName>
    </submittedName>
</protein>
<dbReference type="EMBL" id="ML119927">
    <property type="protein sequence ID" value="RPA71459.1"/>
    <property type="molecule type" value="Genomic_DNA"/>
</dbReference>
<accession>A0A3N4HA28</accession>
<organism evidence="1 2">
    <name type="scientific">Ascobolus immersus RN42</name>
    <dbReference type="NCBI Taxonomy" id="1160509"/>
    <lineage>
        <taxon>Eukaryota</taxon>
        <taxon>Fungi</taxon>
        <taxon>Dikarya</taxon>
        <taxon>Ascomycota</taxon>
        <taxon>Pezizomycotina</taxon>
        <taxon>Pezizomycetes</taxon>
        <taxon>Pezizales</taxon>
        <taxon>Ascobolaceae</taxon>
        <taxon>Ascobolus</taxon>
    </lineage>
</organism>
<dbReference type="AlphaFoldDB" id="A0A3N4HA28"/>
<keyword evidence="2" id="KW-1185">Reference proteome</keyword>
<sequence>MATHLYFVVAKTRGYEKDLKEHHYKENDKILGVYETLDKANKIAIDYAQQKYGSKFVDGWDFTKECVDNIYEPGIFYDEKGCFKMNVPPGFYKGDKCKWALMVSVHGHKVKGAIEYPDEEEDAPKEKIIGKTASGEPVPESQEPSTEDLIAAHFGLLPLKRSLEGKPLTTYDSPAKPSTTSTVPFVKEITLYELSISQEWFGSGDLAHDVVDTSSRTKYFLKEKAARDAFKEEFFDIVDADDADYYRTKTEGDEFFYGKDLPDWEDGADIDVDDDRPAVTMKIEKRKLEVVFRKKPKKGKGNVEVLKSSKIEVEDWDGTEEEYNSSFAAVKEANMLAAPAKKKSRTFKSAGKTN</sequence>
<evidence type="ECO:0000313" key="1">
    <source>
        <dbReference type="EMBL" id="RPA71459.1"/>
    </source>
</evidence>
<name>A0A3N4HA28_ASCIM</name>
<gene>
    <name evidence="1" type="ORF">BJ508DRAFT_336016</name>
</gene>
<proteinExistence type="predicted"/>